<dbReference type="InterPro" id="IPR008136">
    <property type="entry name" value="CinA_C"/>
</dbReference>
<name>A0ABY6IGG2_STRPE</name>
<dbReference type="RefSeq" id="WP_264247631.1">
    <property type="nucleotide sequence ID" value="NZ_CP107567.1"/>
</dbReference>
<gene>
    <name evidence="2" type="ORF">OGH68_27225</name>
</gene>
<evidence type="ECO:0000313" key="2">
    <source>
        <dbReference type="EMBL" id="UYQ64780.1"/>
    </source>
</evidence>
<protein>
    <submittedName>
        <fullName evidence="2">CinA family protein</fullName>
    </submittedName>
</protein>
<dbReference type="Gene3D" id="3.90.950.20">
    <property type="entry name" value="CinA-like"/>
    <property type="match status" value="1"/>
</dbReference>
<organism evidence="2 3">
    <name type="scientific">Streptomyces peucetius</name>
    <dbReference type="NCBI Taxonomy" id="1950"/>
    <lineage>
        <taxon>Bacteria</taxon>
        <taxon>Bacillati</taxon>
        <taxon>Actinomycetota</taxon>
        <taxon>Actinomycetes</taxon>
        <taxon>Kitasatosporales</taxon>
        <taxon>Streptomycetaceae</taxon>
        <taxon>Streptomyces</taxon>
    </lineage>
</organism>
<evidence type="ECO:0000313" key="3">
    <source>
        <dbReference type="Proteomes" id="UP001163878"/>
    </source>
</evidence>
<proteinExistence type="predicted"/>
<accession>A0ABY6IGG2</accession>
<feature type="domain" description="CinA C-terminal" evidence="1">
    <location>
        <begin position="4"/>
        <end position="153"/>
    </location>
</feature>
<keyword evidence="3" id="KW-1185">Reference proteome</keyword>
<dbReference type="NCBIfam" id="TIGR00199">
    <property type="entry name" value="PncC_domain"/>
    <property type="match status" value="1"/>
</dbReference>
<dbReference type="InterPro" id="IPR036653">
    <property type="entry name" value="CinA-like_C"/>
</dbReference>
<sequence length="169" mass="17029">MTGAARVLNLLAERGQTLAVAESLTGGLVAAELTSVPGASKSFRGSVTAYATTLKRDVLGVDAGLLAARGAVDPQVAAQMAAGVRDVLGADWGVATTGVAGPEPQDGQAVGTVYVAVAGPAGAGKVTALRLNGDRGEIRRESVRSVLELLRDELHGNARAQDTEQNGGN</sequence>
<reference evidence="2" key="1">
    <citation type="submission" date="2022-10" db="EMBL/GenBank/DDBJ databases">
        <title>Cytochrome P450 Catalyzes Benzene Ring Formation in the Biosynthesis of Trialkyl-Substituted Aromatic Polyketides.</title>
        <authorList>
            <person name="Zhao E."/>
            <person name="Ge H."/>
        </authorList>
    </citation>
    <scope>NUCLEOTIDE SEQUENCE</scope>
    <source>
        <strain evidence="2">NA0869</strain>
    </source>
</reference>
<dbReference type="EMBL" id="CP107567">
    <property type="protein sequence ID" value="UYQ64780.1"/>
    <property type="molecule type" value="Genomic_DNA"/>
</dbReference>
<evidence type="ECO:0000259" key="1">
    <source>
        <dbReference type="Pfam" id="PF02464"/>
    </source>
</evidence>
<dbReference type="SUPFAM" id="SSF142433">
    <property type="entry name" value="CinA-like"/>
    <property type="match status" value="1"/>
</dbReference>
<dbReference type="Proteomes" id="UP001163878">
    <property type="component" value="Chromosome"/>
</dbReference>
<dbReference type="Pfam" id="PF02464">
    <property type="entry name" value="CinA"/>
    <property type="match status" value="1"/>
</dbReference>